<dbReference type="Proteomes" id="UP000297753">
    <property type="component" value="Unassembled WGS sequence"/>
</dbReference>
<proteinExistence type="predicted"/>
<comment type="caution">
    <text evidence="2">The sequence shown here is derived from an EMBL/GenBank/DDBJ whole genome shotgun (WGS) entry which is preliminary data.</text>
</comment>
<dbReference type="EMBL" id="SATR01000067">
    <property type="protein sequence ID" value="TFH89434.1"/>
    <property type="molecule type" value="Genomic_DNA"/>
</dbReference>
<name>A0A4Y8W9G6_9VIBR</name>
<keyword evidence="3" id="KW-1185">Reference proteome</keyword>
<evidence type="ECO:0000313" key="2">
    <source>
        <dbReference type="EMBL" id="TFH89434.1"/>
    </source>
</evidence>
<sequence>MNMTVGSVLENSRDTLCCLARLFDRLNASQQTDELSSLIHSEFSKQIDFGLFNANNLVREHVFFVWLGSISITQLEYFDYWRKSNPVRTVVFYFDSQALLAHKINSLLSRLNAIEDCNHELMIKRQNAFYLAFDASNYDSLDEWLINYASRYDKAEAEGLSLELAKSRETYAHYLEQGICRDIHSIDGLMNFKGKDLTKYYFYELILRNNLASASDILRLMILYKIGGTYLDFDTLPCIEHCFRNTNEHHKKQVDFNLVDIVKAEMVLSRVRSLHVLDFNQRDDRLSNILSGCVGIDSTLTNSLFRDVDELDDRAIFKPLEDQYVFKHGLKLSKSKRGLGEYNNNALVAHAGSKTVSIIIRQMLKRYAYIEKMGAIFSGDIVSKGDDEYWSRLIDYRNDALCSMRNVTLFLTGPSLILETILSLSYELLDIDDVSSFTVSTLMQIPALGMSFTEQTQFTSEHMRSTWQSNDNLFTAM</sequence>
<dbReference type="RefSeq" id="WP_134837401.1">
    <property type="nucleotide sequence ID" value="NZ_SATR01000067.1"/>
</dbReference>
<dbReference type="AlphaFoldDB" id="A0A4Y8W9G6"/>
<dbReference type="Gene3D" id="3.90.550.20">
    <property type="match status" value="1"/>
</dbReference>
<evidence type="ECO:0000313" key="3">
    <source>
        <dbReference type="Proteomes" id="UP000297753"/>
    </source>
</evidence>
<accession>A0A4Y8W9G6</accession>
<dbReference type="InterPro" id="IPR024770">
    <property type="entry name" value="TcdA/TcdB_cat"/>
</dbReference>
<reference evidence="2 3" key="1">
    <citation type="submission" date="2019-01" db="EMBL/GenBank/DDBJ databases">
        <title>Vibrio BEI176 sp. nov, a marine bacterium isolated from China: eastern marignal seas.</title>
        <authorList>
            <person name="Li B."/>
        </authorList>
    </citation>
    <scope>NUCLEOTIDE SEQUENCE [LARGE SCALE GENOMIC DNA]</scope>
    <source>
        <strain evidence="2 3">BEI176</strain>
    </source>
</reference>
<evidence type="ECO:0000259" key="1">
    <source>
        <dbReference type="Pfam" id="PF12919"/>
    </source>
</evidence>
<dbReference type="OrthoDB" id="5489595at2"/>
<dbReference type="SUPFAM" id="SSF53448">
    <property type="entry name" value="Nucleotide-diphospho-sugar transferases"/>
    <property type="match status" value="1"/>
</dbReference>
<gene>
    <name evidence="2" type="ORF">ELS82_22250</name>
</gene>
<organism evidence="2 3">
    <name type="scientific">Vibrio ouci</name>
    <dbReference type="NCBI Taxonomy" id="2499078"/>
    <lineage>
        <taxon>Bacteria</taxon>
        <taxon>Pseudomonadati</taxon>
        <taxon>Pseudomonadota</taxon>
        <taxon>Gammaproteobacteria</taxon>
        <taxon>Vibrionales</taxon>
        <taxon>Vibrionaceae</taxon>
        <taxon>Vibrio</taxon>
    </lineage>
</organism>
<feature type="domain" description="GT44" evidence="1">
    <location>
        <begin position="62"/>
        <end position="381"/>
    </location>
</feature>
<dbReference type="InterPro" id="IPR029044">
    <property type="entry name" value="Nucleotide-diphossugar_trans"/>
</dbReference>
<dbReference type="GO" id="GO:0016757">
    <property type="term" value="F:glycosyltransferase activity"/>
    <property type="evidence" value="ECO:0007669"/>
    <property type="project" value="InterPro"/>
</dbReference>
<dbReference type="Pfam" id="PF12919">
    <property type="entry name" value="TcdA_TcdB"/>
    <property type="match status" value="1"/>
</dbReference>
<protein>
    <recommendedName>
        <fullName evidence="1">GT44 domain-containing protein</fullName>
    </recommendedName>
</protein>